<evidence type="ECO:0000313" key="1">
    <source>
        <dbReference type="EMBL" id="KAJ8637511.1"/>
    </source>
</evidence>
<name>A0ACC2LVH7_PERAE</name>
<comment type="caution">
    <text evidence="1">The sequence shown here is derived from an EMBL/GenBank/DDBJ whole genome shotgun (WGS) entry which is preliminary data.</text>
</comment>
<evidence type="ECO:0000313" key="2">
    <source>
        <dbReference type="Proteomes" id="UP001234297"/>
    </source>
</evidence>
<reference evidence="1 2" key="1">
    <citation type="journal article" date="2022" name="Hortic Res">
        <title>A haplotype resolved chromosomal level avocado genome allows analysis of novel avocado genes.</title>
        <authorList>
            <person name="Nath O."/>
            <person name="Fletcher S.J."/>
            <person name="Hayward A."/>
            <person name="Shaw L.M."/>
            <person name="Masouleh A.K."/>
            <person name="Furtado A."/>
            <person name="Henry R.J."/>
            <person name="Mitter N."/>
        </authorList>
    </citation>
    <scope>NUCLEOTIDE SEQUENCE [LARGE SCALE GENOMIC DNA]</scope>
    <source>
        <strain evidence="2">cv. Hass</strain>
    </source>
</reference>
<accession>A0ACC2LVH7</accession>
<dbReference type="Proteomes" id="UP001234297">
    <property type="component" value="Chromosome 3"/>
</dbReference>
<protein>
    <submittedName>
        <fullName evidence="1">Uncharacterized protein</fullName>
    </submittedName>
</protein>
<keyword evidence="2" id="KW-1185">Reference proteome</keyword>
<organism evidence="1 2">
    <name type="scientific">Persea americana</name>
    <name type="common">Avocado</name>
    <dbReference type="NCBI Taxonomy" id="3435"/>
    <lineage>
        <taxon>Eukaryota</taxon>
        <taxon>Viridiplantae</taxon>
        <taxon>Streptophyta</taxon>
        <taxon>Embryophyta</taxon>
        <taxon>Tracheophyta</taxon>
        <taxon>Spermatophyta</taxon>
        <taxon>Magnoliopsida</taxon>
        <taxon>Magnoliidae</taxon>
        <taxon>Laurales</taxon>
        <taxon>Lauraceae</taxon>
        <taxon>Persea</taxon>
    </lineage>
</organism>
<gene>
    <name evidence="1" type="ORF">MRB53_011778</name>
</gene>
<dbReference type="EMBL" id="CM056811">
    <property type="protein sequence ID" value="KAJ8637511.1"/>
    <property type="molecule type" value="Genomic_DNA"/>
</dbReference>
<sequence>MQSSTLLFNTNLNFPPRRLKFLLKPAIFPPPTNRVGLISSRSRSRMASFAGLGVAVDSEVATSRTVGFQTLTDFMGKGRANVGDDLIVLLTHLQYACKRISALVASPFNSELGKEMGHGGGVDSFAGRDAPKPLDLVSNDIILSCLRSSGKVSVMASEEDAAPVWITDDGPFVVVTDPLDGSRNIDVSIPTGTIFGIYNRLWELGHLPTEEQALLNSLQSGSRLIASGYVLYSSATILCLTFGSGTHAFTLDHSTGDFVLTHPSIKIPRRGQIYSVNDARYFDWPDGLRRYIDTVRQGKGQFPKKYSARYVCSLVADFHRTLIYGGVVMNPRDHLRLVYEANPLSFLVEQAGGRGSDGKNRILSLQPVALHQRLPLFLGSLEDMEELESYGNIQQKLTESKSLFASGQLLRSSLARHYVVLSHLTLVQHSNAMTISWKLLEMNPEVYSAWNYRKLAVENNLRSLSDDPDSIKALLDRELTLVERALRRNCKSYGAWHHRKRVLSKGFSSTDLEFRLLDQFLKVDSRNFQGWNRRRFVAGLENQS</sequence>
<proteinExistence type="predicted"/>